<sequence>MSCTDGGGPSMNTDISGIGVRVSFYLQTLFLGCLSARSVSLDEITGAFYTLLATNTGIAVTALILGFKSTPEISFHDALVVSYLLYISWVTVLFSLPSSARFGNKPGDVKILKILHFCSVIQSYAVFAFAFAMLATAPTFGSTPECNPNALVVLFRPFSALNAGRILFCVLAGLVCIAYTALLVNDHIVPRTKKMARILKQLIVQHIPVPDMSGEAAVSPPPPPKAPEANAAPPPAFKKYVPPSKHRERYNCQIDWKVVFKITIILILWGLAVMNTELLIRWNHFAASDGSHSEWQFGQVLPMFLVGLSLISVVTTFRENGIRTLPVVVIPPV</sequence>
<feature type="transmembrane region" description="Helical" evidence="2">
    <location>
        <begin position="15"/>
        <end position="34"/>
    </location>
</feature>
<reference evidence="3" key="1">
    <citation type="submission" date="2020-05" db="EMBL/GenBank/DDBJ databases">
        <title>Mycena genomes resolve the evolution of fungal bioluminescence.</title>
        <authorList>
            <person name="Tsai I.J."/>
        </authorList>
    </citation>
    <scope>NUCLEOTIDE SEQUENCE</scope>
    <source>
        <strain evidence="3">CCC161011</strain>
    </source>
</reference>
<feature type="transmembrane region" description="Helical" evidence="2">
    <location>
        <begin position="258"/>
        <end position="280"/>
    </location>
</feature>
<feature type="compositionally biased region" description="Pro residues" evidence="1">
    <location>
        <begin position="219"/>
        <end position="235"/>
    </location>
</feature>
<keyword evidence="2" id="KW-0812">Transmembrane</keyword>
<dbReference type="OrthoDB" id="5427664at2759"/>
<gene>
    <name evidence="3" type="ORF">MVEN_01737600</name>
</gene>
<evidence type="ECO:0000313" key="4">
    <source>
        <dbReference type="Proteomes" id="UP000620124"/>
    </source>
</evidence>
<feature type="region of interest" description="Disordered" evidence="1">
    <location>
        <begin position="214"/>
        <end position="235"/>
    </location>
</feature>
<feature type="transmembrane region" description="Helical" evidence="2">
    <location>
        <begin position="114"/>
        <end position="135"/>
    </location>
</feature>
<proteinExistence type="predicted"/>
<protein>
    <submittedName>
        <fullName evidence="3">Uncharacterized protein</fullName>
    </submittedName>
</protein>
<keyword evidence="4" id="KW-1185">Reference proteome</keyword>
<feature type="transmembrane region" description="Helical" evidence="2">
    <location>
        <begin position="300"/>
        <end position="317"/>
    </location>
</feature>
<keyword evidence="2" id="KW-0472">Membrane</keyword>
<dbReference type="Proteomes" id="UP000620124">
    <property type="component" value="Unassembled WGS sequence"/>
</dbReference>
<dbReference type="EMBL" id="JACAZI010000016">
    <property type="protein sequence ID" value="KAF7343072.1"/>
    <property type="molecule type" value="Genomic_DNA"/>
</dbReference>
<organism evidence="3 4">
    <name type="scientific">Mycena venus</name>
    <dbReference type="NCBI Taxonomy" id="2733690"/>
    <lineage>
        <taxon>Eukaryota</taxon>
        <taxon>Fungi</taxon>
        <taxon>Dikarya</taxon>
        <taxon>Basidiomycota</taxon>
        <taxon>Agaricomycotina</taxon>
        <taxon>Agaricomycetes</taxon>
        <taxon>Agaricomycetidae</taxon>
        <taxon>Agaricales</taxon>
        <taxon>Marasmiineae</taxon>
        <taxon>Mycenaceae</taxon>
        <taxon>Mycena</taxon>
    </lineage>
</organism>
<comment type="caution">
    <text evidence="3">The sequence shown here is derived from an EMBL/GenBank/DDBJ whole genome shotgun (WGS) entry which is preliminary data.</text>
</comment>
<feature type="transmembrane region" description="Helical" evidence="2">
    <location>
        <begin position="163"/>
        <end position="184"/>
    </location>
</feature>
<accession>A0A8H6XMD4</accession>
<feature type="transmembrane region" description="Helical" evidence="2">
    <location>
        <begin position="73"/>
        <end position="94"/>
    </location>
</feature>
<evidence type="ECO:0000256" key="1">
    <source>
        <dbReference type="SAM" id="MobiDB-lite"/>
    </source>
</evidence>
<dbReference type="AlphaFoldDB" id="A0A8H6XMD4"/>
<name>A0A8H6XMD4_9AGAR</name>
<evidence type="ECO:0000313" key="3">
    <source>
        <dbReference type="EMBL" id="KAF7343072.1"/>
    </source>
</evidence>
<evidence type="ECO:0000256" key="2">
    <source>
        <dbReference type="SAM" id="Phobius"/>
    </source>
</evidence>
<feature type="transmembrane region" description="Helical" evidence="2">
    <location>
        <begin position="46"/>
        <end position="67"/>
    </location>
</feature>
<keyword evidence="2" id="KW-1133">Transmembrane helix</keyword>